<protein>
    <submittedName>
        <fullName evidence="3">Glycoside hydrolase</fullName>
    </submittedName>
</protein>
<dbReference type="SUPFAM" id="SSF49785">
    <property type="entry name" value="Galactose-binding domain-like"/>
    <property type="match status" value="1"/>
</dbReference>
<keyword evidence="1 3" id="KW-0378">Hydrolase</keyword>
<dbReference type="InterPro" id="IPR003305">
    <property type="entry name" value="CenC_carb-bd"/>
</dbReference>
<dbReference type="AlphaFoldDB" id="A0A6B3CA15"/>
<evidence type="ECO:0000313" key="3">
    <source>
        <dbReference type="EMBL" id="NEC93627.1"/>
    </source>
</evidence>
<feature type="non-terminal residue" evidence="3">
    <location>
        <position position="129"/>
    </location>
</feature>
<feature type="non-terminal residue" evidence="3">
    <location>
        <position position="1"/>
    </location>
</feature>
<accession>A0A6B3CA15</accession>
<dbReference type="GO" id="GO:0016798">
    <property type="term" value="F:hydrolase activity, acting on glycosyl bonds"/>
    <property type="evidence" value="ECO:0007669"/>
    <property type="project" value="InterPro"/>
</dbReference>
<dbReference type="RefSeq" id="WP_203733282.1">
    <property type="nucleotide sequence ID" value="NZ_JAAGLU010001032.1"/>
</dbReference>
<dbReference type="Gene3D" id="2.60.120.260">
    <property type="entry name" value="Galactose-binding domain-like"/>
    <property type="match status" value="1"/>
</dbReference>
<proteinExistence type="predicted"/>
<organism evidence="3">
    <name type="scientific">Streptomyces sp. SID12501</name>
    <dbReference type="NCBI Taxonomy" id="2706042"/>
    <lineage>
        <taxon>Bacteria</taxon>
        <taxon>Bacillati</taxon>
        <taxon>Actinomycetota</taxon>
        <taxon>Actinomycetes</taxon>
        <taxon>Kitasatosporales</taxon>
        <taxon>Streptomycetaceae</taxon>
        <taxon>Streptomyces</taxon>
    </lineage>
</organism>
<reference evidence="3" key="1">
    <citation type="submission" date="2020-01" db="EMBL/GenBank/DDBJ databases">
        <title>Insect and environment-associated Actinomycetes.</title>
        <authorList>
            <person name="Currrie C."/>
            <person name="Chevrette M."/>
            <person name="Carlson C."/>
            <person name="Stubbendieck R."/>
            <person name="Wendt-Pienkowski E."/>
        </authorList>
    </citation>
    <scope>NUCLEOTIDE SEQUENCE</scope>
    <source>
        <strain evidence="3">SID12501</strain>
    </source>
</reference>
<name>A0A6B3CA15_9ACTN</name>
<feature type="domain" description="CBM-cenC" evidence="2">
    <location>
        <begin position="2"/>
        <end position="91"/>
    </location>
</feature>
<comment type="caution">
    <text evidence="3">The sequence shown here is derived from an EMBL/GenBank/DDBJ whole genome shotgun (WGS) entry which is preliminary data.</text>
</comment>
<dbReference type="InterPro" id="IPR008979">
    <property type="entry name" value="Galactose-bd-like_sf"/>
</dbReference>
<dbReference type="EMBL" id="JAAGLU010001032">
    <property type="protein sequence ID" value="NEC93627.1"/>
    <property type="molecule type" value="Genomic_DNA"/>
</dbReference>
<gene>
    <name evidence="3" type="ORF">G3I71_49685</name>
</gene>
<evidence type="ECO:0000259" key="2">
    <source>
        <dbReference type="Pfam" id="PF02018"/>
    </source>
</evidence>
<sequence>LVQGRTQSWNGAAVDVTDVLVPGATYTIGLWLRLPTGSSEAGLRVSVQRDVDGVASYETVTTVERVTSQWTQVVASYTPGRFDTASLYVESTGSLTDFLLDDVLVSGVTYTPDLSLPSVADALADDFPF</sequence>
<evidence type="ECO:0000256" key="1">
    <source>
        <dbReference type="ARBA" id="ARBA00022801"/>
    </source>
</evidence>
<dbReference type="Pfam" id="PF02018">
    <property type="entry name" value="CBM_4_9"/>
    <property type="match status" value="1"/>
</dbReference>